<protein>
    <submittedName>
        <fullName evidence="4">Trypsin</fullName>
    </submittedName>
</protein>
<sequence>MHRSPVPASTISTRTRRVSASRLACALSALLLPAAACDAAPEAGEETQAAEGSELGVAPELQFRAPIELVTLPDDYEFHPTIVDEDPQHRLASRDPLLSQYEAGEGGKFGVVYVDYEESAEYIATYDAAAVHAAAEELQALGFGDASPGEDDEVEGIVTPRGWSHDVDNRISLEGISLTHSTFRRVGKVGGGCTGALFGNRLVLTAAHCIFDDAGNYSANHTFRARRNGAELPYGTVTSQGAVYPISYLNDGCNTSYTASCVKNDWAILILPANPWASSPNGAPGYFGVYWAGDATVATWATSNVGYPACDDSLAPSPCTSNIAYADLTCAGVAPAVSDPDSRWPLYGTNGKLRTGCDSSAGHSGGPIYSNSPGVNGPYIIGNTVWNQCNSSTCAANTDYSSAGIRISQTLAEYMMNLRATYP</sequence>
<dbReference type="InterPro" id="IPR050966">
    <property type="entry name" value="Glutamyl_endopeptidase"/>
</dbReference>
<dbReference type="Gene3D" id="2.40.10.10">
    <property type="entry name" value="Trypsin-like serine proteases"/>
    <property type="match status" value="2"/>
</dbReference>
<feature type="domain" description="Peptidase S1" evidence="3">
    <location>
        <begin position="193"/>
        <end position="420"/>
    </location>
</feature>
<reference evidence="5" key="1">
    <citation type="submission" date="2016-10" db="EMBL/GenBank/DDBJ databases">
        <authorList>
            <person name="Varghese N."/>
            <person name="Submissions S."/>
        </authorList>
    </citation>
    <scope>NUCLEOTIDE SEQUENCE [LARGE SCALE GENOMIC DNA]</scope>
    <source>
        <strain evidence="5">ATCC 25963</strain>
    </source>
</reference>
<organism evidence="4 5">
    <name type="scientific">Nannocystis exedens</name>
    <dbReference type="NCBI Taxonomy" id="54"/>
    <lineage>
        <taxon>Bacteria</taxon>
        <taxon>Pseudomonadati</taxon>
        <taxon>Myxococcota</taxon>
        <taxon>Polyangia</taxon>
        <taxon>Nannocystales</taxon>
        <taxon>Nannocystaceae</taxon>
        <taxon>Nannocystis</taxon>
    </lineage>
</organism>
<keyword evidence="1 2" id="KW-0732">Signal</keyword>
<dbReference type="SUPFAM" id="SSF50494">
    <property type="entry name" value="Trypsin-like serine proteases"/>
    <property type="match status" value="1"/>
</dbReference>
<dbReference type="Proteomes" id="UP000199400">
    <property type="component" value="Unassembled WGS sequence"/>
</dbReference>
<evidence type="ECO:0000256" key="2">
    <source>
        <dbReference type="SAM" id="SignalP"/>
    </source>
</evidence>
<dbReference type="EMBL" id="FOMX01000012">
    <property type="protein sequence ID" value="SFE34461.1"/>
    <property type="molecule type" value="Genomic_DNA"/>
</dbReference>
<dbReference type="GO" id="GO:0006508">
    <property type="term" value="P:proteolysis"/>
    <property type="evidence" value="ECO:0007669"/>
    <property type="project" value="InterPro"/>
</dbReference>
<dbReference type="InterPro" id="IPR018114">
    <property type="entry name" value="TRYPSIN_HIS"/>
</dbReference>
<dbReference type="InterPro" id="IPR001254">
    <property type="entry name" value="Trypsin_dom"/>
</dbReference>
<dbReference type="InterPro" id="IPR009003">
    <property type="entry name" value="Peptidase_S1_PA"/>
</dbReference>
<dbReference type="AlphaFoldDB" id="A0A1I1ZS03"/>
<accession>A0A1I1ZS03</accession>
<gene>
    <name evidence="4" type="ORF">SAMN02745121_03931</name>
</gene>
<dbReference type="InterPro" id="IPR043504">
    <property type="entry name" value="Peptidase_S1_PA_chymotrypsin"/>
</dbReference>
<dbReference type="PROSITE" id="PS00134">
    <property type="entry name" value="TRYPSIN_HIS"/>
    <property type="match status" value="1"/>
</dbReference>
<dbReference type="PANTHER" id="PTHR15462:SF8">
    <property type="entry name" value="SERINE PROTEASE"/>
    <property type="match status" value="1"/>
</dbReference>
<dbReference type="PANTHER" id="PTHR15462">
    <property type="entry name" value="SERINE PROTEASE"/>
    <property type="match status" value="1"/>
</dbReference>
<proteinExistence type="predicted"/>
<dbReference type="STRING" id="54.SAMN02745121_03931"/>
<dbReference type="Pfam" id="PF00089">
    <property type="entry name" value="Trypsin"/>
    <property type="match status" value="1"/>
</dbReference>
<evidence type="ECO:0000313" key="4">
    <source>
        <dbReference type="EMBL" id="SFE34461.1"/>
    </source>
</evidence>
<feature type="chain" id="PRO_5011635353" evidence="2">
    <location>
        <begin position="40"/>
        <end position="423"/>
    </location>
</feature>
<dbReference type="GO" id="GO:0004252">
    <property type="term" value="F:serine-type endopeptidase activity"/>
    <property type="evidence" value="ECO:0007669"/>
    <property type="project" value="InterPro"/>
</dbReference>
<evidence type="ECO:0000259" key="3">
    <source>
        <dbReference type="PROSITE" id="PS50240"/>
    </source>
</evidence>
<dbReference type="PROSITE" id="PS50240">
    <property type="entry name" value="TRYPSIN_DOM"/>
    <property type="match status" value="1"/>
</dbReference>
<evidence type="ECO:0000256" key="1">
    <source>
        <dbReference type="ARBA" id="ARBA00022729"/>
    </source>
</evidence>
<feature type="signal peptide" evidence="2">
    <location>
        <begin position="1"/>
        <end position="39"/>
    </location>
</feature>
<name>A0A1I1ZS03_9BACT</name>
<keyword evidence="5" id="KW-1185">Reference proteome</keyword>
<evidence type="ECO:0000313" key="5">
    <source>
        <dbReference type="Proteomes" id="UP000199400"/>
    </source>
</evidence>